<dbReference type="AlphaFoldDB" id="A0A3L7JV81"/>
<dbReference type="Pfam" id="PF02518">
    <property type="entry name" value="HATPase_c"/>
    <property type="match status" value="1"/>
</dbReference>
<evidence type="ECO:0000256" key="6">
    <source>
        <dbReference type="ARBA" id="ARBA00022777"/>
    </source>
</evidence>
<gene>
    <name evidence="10" type="ORF">D9X91_15455</name>
</gene>
<dbReference type="SUPFAM" id="SSF47384">
    <property type="entry name" value="Homodimeric domain of signal transducing histidine kinase"/>
    <property type="match status" value="1"/>
</dbReference>
<dbReference type="EC" id="2.7.13.3" evidence="2"/>
<dbReference type="InterPro" id="IPR029016">
    <property type="entry name" value="GAF-like_dom_sf"/>
</dbReference>
<dbReference type="InterPro" id="IPR013767">
    <property type="entry name" value="PAS_fold"/>
</dbReference>
<dbReference type="PRINTS" id="PR00344">
    <property type="entry name" value="BCTRLSENSOR"/>
</dbReference>
<dbReference type="InterPro" id="IPR000014">
    <property type="entry name" value="PAS"/>
</dbReference>
<keyword evidence="5" id="KW-0547">Nucleotide-binding</keyword>
<accession>A0A3L7JV81</accession>
<protein>
    <recommendedName>
        <fullName evidence="2">histidine kinase</fullName>
        <ecNumber evidence="2">2.7.13.3</ecNumber>
    </recommendedName>
</protein>
<dbReference type="SMART" id="SM00387">
    <property type="entry name" value="HATPase_c"/>
    <property type="match status" value="1"/>
</dbReference>
<dbReference type="Gene3D" id="3.30.450.20">
    <property type="entry name" value="PAS domain"/>
    <property type="match status" value="1"/>
</dbReference>
<evidence type="ECO:0000256" key="3">
    <source>
        <dbReference type="ARBA" id="ARBA00022553"/>
    </source>
</evidence>
<evidence type="ECO:0000313" key="11">
    <source>
        <dbReference type="Proteomes" id="UP000276770"/>
    </source>
</evidence>
<dbReference type="SMART" id="SM00388">
    <property type="entry name" value="HisKA"/>
    <property type="match status" value="1"/>
</dbReference>
<dbReference type="InterPro" id="IPR036097">
    <property type="entry name" value="HisK_dim/P_sf"/>
</dbReference>
<dbReference type="GO" id="GO:0000155">
    <property type="term" value="F:phosphorelay sensor kinase activity"/>
    <property type="evidence" value="ECO:0007669"/>
    <property type="project" value="InterPro"/>
</dbReference>
<comment type="catalytic activity">
    <reaction evidence="1">
        <text>ATP + protein L-histidine = ADP + protein N-phospho-L-histidine.</text>
        <dbReference type="EC" id="2.7.13.3"/>
    </reaction>
</comment>
<dbReference type="SUPFAM" id="SSF55785">
    <property type="entry name" value="PYP-like sensor domain (PAS domain)"/>
    <property type="match status" value="1"/>
</dbReference>
<dbReference type="InterPro" id="IPR036890">
    <property type="entry name" value="HATPase_C_sf"/>
</dbReference>
<dbReference type="InterPro" id="IPR004358">
    <property type="entry name" value="Sig_transdc_His_kin-like_C"/>
</dbReference>
<dbReference type="InterPro" id="IPR003594">
    <property type="entry name" value="HATPase_dom"/>
</dbReference>
<dbReference type="CDD" id="cd00082">
    <property type="entry name" value="HisKA"/>
    <property type="match status" value="1"/>
</dbReference>
<proteinExistence type="predicted"/>
<dbReference type="Gene3D" id="3.30.450.40">
    <property type="match status" value="1"/>
</dbReference>
<organism evidence="10 11">
    <name type="scientific">Falsibacillus albus</name>
    <dbReference type="NCBI Taxonomy" id="2478915"/>
    <lineage>
        <taxon>Bacteria</taxon>
        <taxon>Bacillati</taxon>
        <taxon>Bacillota</taxon>
        <taxon>Bacilli</taxon>
        <taxon>Bacillales</taxon>
        <taxon>Bacillaceae</taxon>
        <taxon>Falsibacillus</taxon>
    </lineage>
</organism>
<dbReference type="InterPro" id="IPR003661">
    <property type="entry name" value="HisK_dim/P_dom"/>
</dbReference>
<dbReference type="InterPro" id="IPR005467">
    <property type="entry name" value="His_kinase_dom"/>
</dbReference>
<dbReference type="Pfam" id="PF00989">
    <property type="entry name" value="PAS"/>
    <property type="match status" value="1"/>
</dbReference>
<dbReference type="Gene3D" id="1.10.287.130">
    <property type="match status" value="1"/>
</dbReference>
<dbReference type="GO" id="GO:0005524">
    <property type="term" value="F:ATP binding"/>
    <property type="evidence" value="ECO:0007669"/>
    <property type="project" value="UniProtKB-KW"/>
</dbReference>
<feature type="domain" description="Histidine kinase" evidence="9">
    <location>
        <begin position="321"/>
        <end position="529"/>
    </location>
</feature>
<keyword evidence="11" id="KW-1185">Reference proteome</keyword>
<evidence type="ECO:0000256" key="2">
    <source>
        <dbReference type="ARBA" id="ARBA00012438"/>
    </source>
</evidence>
<dbReference type="GO" id="GO:0006355">
    <property type="term" value="P:regulation of DNA-templated transcription"/>
    <property type="evidence" value="ECO:0007669"/>
    <property type="project" value="InterPro"/>
</dbReference>
<dbReference type="PANTHER" id="PTHR43065">
    <property type="entry name" value="SENSOR HISTIDINE KINASE"/>
    <property type="match status" value="1"/>
</dbReference>
<dbReference type="OrthoDB" id="9784397at2"/>
<dbReference type="CDD" id="cd00130">
    <property type="entry name" value="PAS"/>
    <property type="match status" value="1"/>
</dbReference>
<name>A0A3L7JV81_9BACI</name>
<keyword evidence="6" id="KW-0418">Kinase</keyword>
<dbReference type="PROSITE" id="PS50109">
    <property type="entry name" value="HIS_KIN"/>
    <property type="match status" value="1"/>
</dbReference>
<evidence type="ECO:0000256" key="7">
    <source>
        <dbReference type="ARBA" id="ARBA00022840"/>
    </source>
</evidence>
<dbReference type="SUPFAM" id="SSF55874">
    <property type="entry name" value="ATPase domain of HSP90 chaperone/DNA topoisomerase II/histidine kinase"/>
    <property type="match status" value="1"/>
</dbReference>
<evidence type="ECO:0000259" key="9">
    <source>
        <dbReference type="PROSITE" id="PS50109"/>
    </source>
</evidence>
<evidence type="ECO:0000313" key="10">
    <source>
        <dbReference type="EMBL" id="RLQ94029.1"/>
    </source>
</evidence>
<dbReference type="Gene3D" id="3.30.565.10">
    <property type="entry name" value="Histidine kinase-like ATPase, C-terminal domain"/>
    <property type="match status" value="1"/>
</dbReference>
<dbReference type="Pfam" id="PF00512">
    <property type="entry name" value="HisKA"/>
    <property type="match status" value="1"/>
</dbReference>
<evidence type="ECO:0000256" key="4">
    <source>
        <dbReference type="ARBA" id="ARBA00022679"/>
    </source>
</evidence>
<keyword evidence="4" id="KW-0808">Transferase</keyword>
<dbReference type="EMBL" id="RCVZ01000011">
    <property type="protein sequence ID" value="RLQ94029.1"/>
    <property type="molecule type" value="Genomic_DNA"/>
</dbReference>
<keyword evidence="8" id="KW-0902">Two-component regulatory system</keyword>
<sequence length="529" mass="60095">MNDIKDRYILDSHQRCLSVYKLDPYQLSFPRVCLTKNRLEQKKERINELLSAARKFMMKLISDLEGKAVLIVVTDLEGYILEMYGDEKMKSDIQSLGLSIGIKLKEEEVGTNSIAMALDLEQPVLIKGTDHFQHSLHQSACFSVPFLYSGQTGGTISVMMSSNDANSFHLGLLQSAVDSIEREVRVNQQNKQLMVLNQVLIENSRNGIIITNDAGLIIELNPYAEKVLSGQKEDLYHKPISTVEKIESYMEDTVKFNRKYEDIEIKISDNIFLFDSFPIYNESHELMGAIGQFRDITDRLMLEKRVMENEKLSAIGKISAGLAHEIRNPLTSIIGLLRLVKRNFQTEQKQEAYFRIIFSELERIKNLVHQLVLKAKPDQNGISKSFCAIEEIIQDIITLMENELENKKISVEIKSTNKEKIFIDRDKIKQVFINILQNAIDAIDSYGQISISTDPDMKKSGIEISIRDDGIGMDETTLKNLFTPLFSTKEYGSGLGLSMSKNIIQMHDGEISVDSEKGKGTTFTIWLPN</sequence>
<dbReference type="Proteomes" id="UP000276770">
    <property type="component" value="Unassembled WGS sequence"/>
</dbReference>
<dbReference type="InterPro" id="IPR035965">
    <property type="entry name" value="PAS-like_dom_sf"/>
</dbReference>
<dbReference type="PANTHER" id="PTHR43065:SF10">
    <property type="entry name" value="PEROXIDE STRESS-ACTIVATED HISTIDINE KINASE MAK3"/>
    <property type="match status" value="1"/>
</dbReference>
<comment type="caution">
    <text evidence="10">The sequence shown here is derived from an EMBL/GenBank/DDBJ whole genome shotgun (WGS) entry which is preliminary data.</text>
</comment>
<keyword evidence="3" id="KW-0597">Phosphoprotein</keyword>
<evidence type="ECO:0000256" key="5">
    <source>
        <dbReference type="ARBA" id="ARBA00022741"/>
    </source>
</evidence>
<reference evidence="10 11" key="1">
    <citation type="submission" date="2018-10" db="EMBL/GenBank/DDBJ databases">
        <title>Falsibacillus sp. genome draft.</title>
        <authorList>
            <person name="Shi S."/>
        </authorList>
    </citation>
    <scope>NUCLEOTIDE SEQUENCE [LARGE SCALE GENOMIC DNA]</scope>
    <source>
        <strain evidence="10 11">GY 10110</strain>
    </source>
</reference>
<keyword evidence="7" id="KW-0067">ATP-binding</keyword>
<evidence type="ECO:0000256" key="1">
    <source>
        <dbReference type="ARBA" id="ARBA00000085"/>
    </source>
</evidence>
<evidence type="ECO:0000256" key="8">
    <source>
        <dbReference type="ARBA" id="ARBA00023012"/>
    </source>
</evidence>